<proteinExistence type="predicted"/>
<feature type="transmembrane region" description="Helical" evidence="5">
    <location>
        <begin position="368"/>
        <end position="387"/>
    </location>
</feature>
<dbReference type="PROSITE" id="PS50850">
    <property type="entry name" value="MFS"/>
    <property type="match status" value="1"/>
</dbReference>
<gene>
    <name evidence="7" type="ORF">G8O29_01920</name>
</gene>
<feature type="transmembrane region" description="Helical" evidence="5">
    <location>
        <begin position="304"/>
        <end position="323"/>
    </location>
</feature>
<dbReference type="Proteomes" id="UP001515660">
    <property type="component" value="Unassembled WGS sequence"/>
</dbReference>
<dbReference type="PANTHER" id="PTHR23514">
    <property type="entry name" value="BYPASS OF STOP CODON PROTEIN 6"/>
    <property type="match status" value="1"/>
</dbReference>
<keyword evidence="3 5" id="KW-1133">Transmembrane helix</keyword>
<evidence type="ECO:0000259" key="6">
    <source>
        <dbReference type="PROSITE" id="PS50850"/>
    </source>
</evidence>
<feature type="transmembrane region" description="Helical" evidence="5">
    <location>
        <begin position="214"/>
        <end position="235"/>
    </location>
</feature>
<feature type="transmembrane region" description="Helical" evidence="5">
    <location>
        <begin position="335"/>
        <end position="356"/>
    </location>
</feature>
<feature type="transmembrane region" description="Helical" evidence="5">
    <location>
        <begin position="247"/>
        <end position="268"/>
    </location>
</feature>
<feature type="transmembrane region" description="Helical" evidence="5">
    <location>
        <begin position="99"/>
        <end position="118"/>
    </location>
</feature>
<comment type="subcellular location">
    <subcellularLocation>
        <location evidence="1">Membrane</location>
        <topology evidence="1">Multi-pass membrane protein</topology>
    </subcellularLocation>
</comment>
<sequence>MRVDVQARRARWAVAAMFLANGIVMGAWAPQIPLLMPRHAVTESVLGLLILVLGLGAVTAMLFAGRLIGRFGGRRVLSWFSLALIPVLPMVVFSPNLWALALFMAIFGAMVGCMDVAMNAQAVAIERRLAKAIMSASHGFWSLGGFIGGSAGAWVIAQWGSEVQSLATAAVVAGIVLAAMPFLLPDAPRPGAGPAATAAVPAPRTKLFPKDAHVWLLGFLALAAMVPEGAVLDWAAIYMQKELGAEIFVSGLGFAFFAGAMALMRFLGDRVRNRLGAVRTLRISGWLGAAGMMGGAVASAEWMVILSFFVAGLGIANMVPILFSAAGNHPRLPAASAISIVTMVGYCGILVAPSSIGFLAEHLGFRPTYAGLSLVLVLVALLATRTADADGARALSRAAPRAA</sequence>
<dbReference type="CDD" id="cd17393">
    <property type="entry name" value="MFS_MosC_like"/>
    <property type="match status" value="1"/>
</dbReference>
<feature type="domain" description="Major facilitator superfamily (MFS) profile" evidence="6">
    <location>
        <begin position="10"/>
        <end position="388"/>
    </location>
</feature>
<dbReference type="Pfam" id="PF07690">
    <property type="entry name" value="MFS_1"/>
    <property type="match status" value="1"/>
</dbReference>
<evidence type="ECO:0000256" key="5">
    <source>
        <dbReference type="SAM" id="Phobius"/>
    </source>
</evidence>
<keyword evidence="4 5" id="KW-0472">Membrane</keyword>
<dbReference type="PANTHER" id="PTHR23514:SF13">
    <property type="entry name" value="INNER MEMBRANE PROTEIN YBJJ"/>
    <property type="match status" value="1"/>
</dbReference>
<reference evidence="7 8" key="1">
    <citation type="journal article" date="2022" name="Microorganisms">
        <title>Genome Sequence and Characterization of a Xanthorhodopsin-Containing, Aerobic Anoxygenic Phototrophic Rhodobacter Species, Isolated from Mesophilic Conditions at Yellowstone National Park.</title>
        <authorList>
            <person name="Kyndt J.A."/>
            <person name="Robertson S."/>
            <person name="Shoffstall I.B."/>
            <person name="Ramaley R.F."/>
            <person name="Meyer T.E."/>
        </authorList>
    </citation>
    <scope>NUCLEOTIDE SEQUENCE [LARGE SCALE GENOMIC DNA]</scope>
    <source>
        <strain evidence="7 8">M37P</strain>
    </source>
</reference>
<dbReference type="Gene3D" id="1.20.1250.20">
    <property type="entry name" value="MFS general substrate transporter like domains"/>
    <property type="match status" value="2"/>
</dbReference>
<feature type="transmembrane region" description="Helical" evidence="5">
    <location>
        <begin position="44"/>
        <end position="64"/>
    </location>
</feature>
<evidence type="ECO:0000256" key="1">
    <source>
        <dbReference type="ARBA" id="ARBA00004141"/>
    </source>
</evidence>
<comment type="caution">
    <text evidence="7">The sequence shown here is derived from an EMBL/GenBank/DDBJ whole genome shotgun (WGS) entry which is preliminary data.</text>
</comment>
<accession>A0ABX0G3Q6</accession>
<dbReference type="RefSeq" id="WP_166401533.1">
    <property type="nucleotide sequence ID" value="NZ_JAANHS010000001.1"/>
</dbReference>
<dbReference type="EMBL" id="JAANHS010000001">
    <property type="protein sequence ID" value="NHB75496.1"/>
    <property type="molecule type" value="Genomic_DNA"/>
</dbReference>
<evidence type="ECO:0000313" key="7">
    <source>
        <dbReference type="EMBL" id="NHB75496.1"/>
    </source>
</evidence>
<dbReference type="InterPro" id="IPR011701">
    <property type="entry name" value="MFS"/>
</dbReference>
<keyword evidence="2 5" id="KW-0812">Transmembrane</keyword>
<evidence type="ECO:0000313" key="8">
    <source>
        <dbReference type="Proteomes" id="UP001515660"/>
    </source>
</evidence>
<evidence type="ECO:0000256" key="4">
    <source>
        <dbReference type="ARBA" id="ARBA00023136"/>
    </source>
</evidence>
<dbReference type="InterPro" id="IPR020846">
    <property type="entry name" value="MFS_dom"/>
</dbReference>
<name>A0ABX0G3Q6_9RHOB</name>
<dbReference type="InterPro" id="IPR036259">
    <property type="entry name" value="MFS_trans_sf"/>
</dbReference>
<feature type="transmembrane region" description="Helical" evidence="5">
    <location>
        <begin position="76"/>
        <end position="93"/>
    </location>
</feature>
<feature type="transmembrane region" description="Helical" evidence="5">
    <location>
        <begin position="280"/>
        <end position="298"/>
    </location>
</feature>
<dbReference type="InterPro" id="IPR051788">
    <property type="entry name" value="MFS_Transporter"/>
</dbReference>
<dbReference type="SUPFAM" id="SSF103473">
    <property type="entry name" value="MFS general substrate transporter"/>
    <property type="match status" value="1"/>
</dbReference>
<protein>
    <submittedName>
        <fullName evidence="7">MFS transporter</fullName>
    </submittedName>
</protein>
<feature type="transmembrane region" description="Helical" evidence="5">
    <location>
        <begin position="163"/>
        <end position="184"/>
    </location>
</feature>
<feature type="transmembrane region" description="Helical" evidence="5">
    <location>
        <begin position="139"/>
        <end position="157"/>
    </location>
</feature>
<evidence type="ECO:0000256" key="3">
    <source>
        <dbReference type="ARBA" id="ARBA00022989"/>
    </source>
</evidence>
<keyword evidence="8" id="KW-1185">Reference proteome</keyword>
<organism evidence="7 8">
    <name type="scientific">Rhodobacter calidifons</name>
    <dbReference type="NCBI Taxonomy" id="2715277"/>
    <lineage>
        <taxon>Bacteria</taxon>
        <taxon>Pseudomonadati</taxon>
        <taxon>Pseudomonadota</taxon>
        <taxon>Alphaproteobacteria</taxon>
        <taxon>Rhodobacterales</taxon>
        <taxon>Rhodobacter group</taxon>
        <taxon>Rhodobacter</taxon>
    </lineage>
</organism>
<feature type="transmembrane region" description="Helical" evidence="5">
    <location>
        <begin position="12"/>
        <end position="32"/>
    </location>
</feature>
<evidence type="ECO:0000256" key="2">
    <source>
        <dbReference type="ARBA" id="ARBA00022692"/>
    </source>
</evidence>